<dbReference type="PANTHER" id="PTHR21011">
    <property type="entry name" value="MITOCHONDRIAL 28S RIBOSOMAL PROTEIN S6"/>
    <property type="match status" value="1"/>
</dbReference>
<sequence length="166" mass="18531">MTYELTVVASCKLDSDLSFSKVEKVLKGVNAYDIAVERLGRKMLAYPIVKQTEGEYFVFNFEAEGEAVKKISEALRLEQEAILRYLIIKRTEGTKKPQVQEVSKIPSVSQIQDEQVSRVIKGKTEKKMAKVTVKTITKSKVPAKGGSAYGGKVKSQSQERVKKGKK</sequence>
<dbReference type="GO" id="GO:0006412">
    <property type="term" value="P:translation"/>
    <property type="evidence" value="ECO:0007669"/>
    <property type="project" value="UniProtKB-UniRule"/>
</dbReference>
<comment type="caution">
    <text evidence="5">The sequence shown here is derived from an EMBL/GenBank/DDBJ whole genome shotgun (WGS) entry which is preliminary data.</text>
</comment>
<dbReference type="GO" id="GO:0005840">
    <property type="term" value="C:ribosome"/>
    <property type="evidence" value="ECO:0007669"/>
    <property type="project" value="UniProtKB-KW"/>
</dbReference>
<organism evidence="5 6">
    <name type="scientific">Candidatus Curtissbacteria bacterium RIFCSPLOWO2_01_FULL_42_50</name>
    <dbReference type="NCBI Taxonomy" id="1797730"/>
    <lineage>
        <taxon>Bacteria</taxon>
        <taxon>Candidatus Curtissiibacteriota</taxon>
    </lineage>
</organism>
<keyword evidence="3" id="KW-0694">RNA-binding</keyword>
<name>A0A1F5H7U0_9BACT</name>
<evidence type="ECO:0000313" key="5">
    <source>
        <dbReference type="EMBL" id="OGE00191.1"/>
    </source>
</evidence>
<dbReference type="GO" id="GO:0070181">
    <property type="term" value="F:small ribosomal subunit rRNA binding"/>
    <property type="evidence" value="ECO:0007669"/>
    <property type="project" value="TreeGrafter"/>
</dbReference>
<dbReference type="EMBL" id="MFBT01000005">
    <property type="protein sequence ID" value="OGE00191.1"/>
    <property type="molecule type" value="Genomic_DNA"/>
</dbReference>
<evidence type="ECO:0000256" key="4">
    <source>
        <dbReference type="SAM" id="MobiDB-lite"/>
    </source>
</evidence>
<dbReference type="GO" id="GO:1990904">
    <property type="term" value="C:ribonucleoprotein complex"/>
    <property type="evidence" value="ECO:0007669"/>
    <property type="project" value="UniProtKB-KW"/>
</dbReference>
<dbReference type="Pfam" id="PF01250">
    <property type="entry name" value="Ribosomal_S6"/>
    <property type="match status" value="1"/>
</dbReference>
<feature type="region of interest" description="Disordered" evidence="4">
    <location>
        <begin position="141"/>
        <end position="166"/>
    </location>
</feature>
<evidence type="ECO:0000256" key="1">
    <source>
        <dbReference type="ARBA" id="ARBA00009512"/>
    </source>
</evidence>
<proteinExistence type="inferred from homology"/>
<feature type="compositionally biased region" description="Basic and acidic residues" evidence="4">
    <location>
        <begin position="157"/>
        <end position="166"/>
    </location>
</feature>
<dbReference type="SUPFAM" id="SSF54995">
    <property type="entry name" value="Ribosomal protein S6"/>
    <property type="match status" value="1"/>
</dbReference>
<reference evidence="5 6" key="1">
    <citation type="journal article" date="2016" name="Nat. Commun.">
        <title>Thousands of microbial genomes shed light on interconnected biogeochemical processes in an aquifer system.</title>
        <authorList>
            <person name="Anantharaman K."/>
            <person name="Brown C.T."/>
            <person name="Hug L.A."/>
            <person name="Sharon I."/>
            <person name="Castelle C.J."/>
            <person name="Probst A.J."/>
            <person name="Thomas B.C."/>
            <person name="Singh A."/>
            <person name="Wilkins M.J."/>
            <person name="Karaoz U."/>
            <person name="Brodie E.L."/>
            <person name="Williams K.H."/>
            <person name="Hubbard S.S."/>
            <person name="Banfield J.F."/>
        </authorList>
    </citation>
    <scope>NUCLEOTIDE SEQUENCE [LARGE SCALE GENOMIC DNA]</scope>
</reference>
<evidence type="ECO:0000256" key="2">
    <source>
        <dbReference type="ARBA" id="ARBA00035294"/>
    </source>
</evidence>
<dbReference type="InterPro" id="IPR035980">
    <property type="entry name" value="Ribosomal_bS6_sf"/>
</dbReference>
<dbReference type="GO" id="GO:0005737">
    <property type="term" value="C:cytoplasm"/>
    <property type="evidence" value="ECO:0007669"/>
    <property type="project" value="UniProtKB-ARBA"/>
</dbReference>
<dbReference type="AlphaFoldDB" id="A0A1F5H7U0"/>
<protein>
    <recommendedName>
        <fullName evidence="2 3">Small ribosomal subunit protein bS6</fullName>
    </recommendedName>
</protein>
<dbReference type="NCBIfam" id="TIGR00166">
    <property type="entry name" value="S6"/>
    <property type="match status" value="1"/>
</dbReference>
<comment type="similarity">
    <text evidence="1 3">Belongs to the bacterial ribosomal protein bS6 family.</text>
</comment>
<dbReference type="InterPro" id="IPR000529">
    <property type="entry name" value="Ribosomal_bS6"/>
</dbReference>
<keyword evidence="3 5" id="KW-0689">Ribosomal protein</keyword>
<dbReference type="PANTHER" id="PTHR21011:SF1">
    <property type="entry name" value="SMALL RIBOSOMAL SUBUNIT PROTEIN BS6M"/>
    <property type="match status" value="1"/>
</dbReference>
<gene>
    <name evidence="3" type="primary">rpsF</name>
    <name evidence="5" type="ORF">A3B54_02195</name>
</gene>
<dbReference type="InterPro" id="IPR020814">
    <property type="entry name" value="Ribosomal_S6_plastid/chlpt"/>
</dbReference>
<dbReference type="GO" id="GO:0003735">
    <property type="term" value="F:structural constituent of ribosome"/>
    <property type="evidence" value="ECO:0007669"/>
    <property type="project" value="InterPro"/>
</dbReference>
<keyword evidence="3" id="KW-0687">Ribonucleoprotein</keyword>
<comment type="function">
    <text evidence="3">Binds together with bS18 to 16S ribosomal RNA.</text>
</comment>
<dbReference type="HAMAP" id="MF_00360">
    <property type="entry name" value="Ribosomal_bS6"/>
    <property type="match status" value="1"/>
</dbReference>
<keyword evidence="3" id="KW-0699">rRNA-binding</keyword>
<dbReference type="CDD" id="cd00473">
    <property type="entry name" value="bS6"/>
    <property type="match status" value="1"/>
</dbReference>
<dbReference type="Gene3D" id="3.30.70.60">
    <property type="match status" value="1"/>
</dbReference>
<accession>A0A1F5H7U0</accession>
<dbReference type="InterPro" id="IPR014717">
    <property type="entry name" value="Transl_elong_EF1B/ribsomal_bS6"/>
</dbReference>
<evidence type="ECO:0000256" key="3">
    <source>
        <dbReference type="HAMAP-Rule" id="MF_00360"/>
    </source>
</evidence>
<dbReference type="Proteomes" id="UP000177039">
    <property type="component" value="Unassembled WGS sequence"/>
</dbReference>
<evidence type="ECO:0000313" key="6">
    <source>
        <dbReference type="Proteomes" id="UP000177039"/>
    </source>
</evidence>